<keyword evidence="2" id="KW-1185">Reference proteome</keyword>
<dbReference type="PANTHER" id="PTHR33103:SF19">
    <property type="entry name" value="OS09G0544700 PROTEIN"/>
    <property type="match status" value="1"/>
</dbReference>
<accession>A0A9Q1KWR9</accession>
<dbReference type="EMBL" id="JAKOGI010000015">
    <property type="protein sequence ID" value="KAJ8450505.1"/>
    <property type="molecule type" value="Genomic_DNA"/>
</dbReference>
<sequence>MEETTVNLKLLVDTKSNKVLFAEASKEFVDFLLHVLSLPIATAIKLLTTNGMVGCLGDLYKSIEALNNDYFQPNVKKAKLLNPNATVSVPLLLLNDAPAPIYPQKNFYKCSNCYSCNYVADNPGAVCPGCKCTMHVKITFVPSKSSSTADVAPPSTGSSASSGGFVKGVVTYMVMDNLEVKPMSTISGITLINKFQVKDVASLVEKEVQVGLNEALAMLKASLESQAVLTAVFLSNKLLPFQNMNMEVEAANYKFSLQLLVDTSSNKVLYAEANKDFVDFLFSMLSLPIATIINLLKTTANHGDDEMVGCIGNLYKSIEALDSNYMQPNITKDSILNPTTARPPNLFLLNHPSPPSNKSTTKKFYTCSNSTSMASASASNSSPAFSFPNTNPLFSSSPWGAFGVSGSKSCNHVSDVPSTVCPSCRRVMSRELTFIASGSSKSVDMASPSSSGYVKGLATYMVMDNLEVTPLSTRSTVSLFKSHARDVASFLWKHVQVGPNEGVKILKASLVTQAVLTTVFLERGRLFHGGVVTCMVTDNLEVKSMFAISDVTLINKLHVKDVDFTKIMGEDTNQKLTLKLLVGTRANKVLFAETGKDFVDFLFYIMLLPIGTIVKLLKMKDDKMQVGCLGDLYKSIEALSTDYVQSNMIKDAVLKPTSSSAFVPPPNTTALLLKDALASHTGTSRKFYLCPYNSHNYVSDAQGAVCPSCNSTMSREFSYVAPKSSSSSRTSGYVKGKVTYMVMDNLEVKPMSAISTLSLINKFHVKDVTSLAEKHIEVGFDEGMKILKALLESQAIETVTDGRGDDHFEAPTRYKGLEKDERRQGTCSHVRCLSNLYRSIEAFRTEAFGTDHVHHNVAQDRVLKPISSMHVAPPNSPVLKDVLAVGTMKFYLHTSYPSSHYVSDALGTPCPSCRLVAARCLVRLTMLLRKALKGIHLLLVVVYNNVKGVVTYMVTDNFQVKPMSAISAVALTDKLHVKDVVSLVEKDAEVGFDESMIPIIVDLGMRILKIALESRAM</sequence>
<protein>
    <submittedName>
        <fullName evidence="1">Uncharacterized protein</fullName>
    </submittedName>
</protein>
<dbReference type="PANTHER" id="PTHR33103">
    <property type="entry name" value="OS01G0153900 PROTEIN"/>
    <property type="match status" value="1"/>
</dbReference>
<dbReference type="OrthoDB" id="2014278at2759"/>
<dbReference type="Pfam" id="PF05056">
    <property type="entry name" value="DUF674"/>
    <property type="match status" value="5"/>
</dbReference>
<dbReference type="Proteomes" id="UP001153076">
    <property type="component" value="Unassembled WGS sequence"/>
</dbReference>
<organism evidence="1 2">
    <name type="scientific">Carnegiea gigantea</name>
    <dbReference type="NCBI Taxonomy" id="171969"/>
    <lineage>
        <taxon>Eukaryota</taxon>
        <taxon>Viridiplantae</taxon>
        <taxon>Streptophyta</taxon>
        <taxon>Embryophyta</taxon>
        <taxon>Tracheophyta</taxon>
        <taxon>Spermatophyta</taxon>
        <taxon>Magnoliopsida</taxon>
        <taxon>eudicotyledons</taxon>
        <taxon>Gunneridae</taxon>
        <taxon>Pentapetalae</taxon>
        <taxon>Caryophyllales</taxon>
        <taxon>Cactineae</taxon>
        <taxon>Cactaceae</taxon>
        <taxon>Cactoideae</taxon>
        <taxon>Echinocereeae</taxon>
        <taxon>Carnegiea</taxon>
    </lineage>
</organism>
<dbReference type="AlphaFoldDB" id="A0A9Q1KWR9"/>
<name>A0A9Q1KWR9_9CARY</name>
<evidence type="ECO:0000313" key="2">
    <source>
        <dbReference type="Proteomes" id="UP001153076"/>
    </source>
</evidence>
<dbReference type="InterPro" id="IPR007750">
    <property type="entry name" value="DUF674"/>
</dbReference>
<evidence type="ECO:0000313" key="1">
    <source>
        <dbReference type="EMBL" id="KAJ8450505.1"/>
    </source>
</evidence>
<comment type="caution">
    <text evidence="1">The sequence shown here is derived from an EMBL/GenBank/DDBJ whole genome shotgun (WGS) entry which is preliminary data.</text>
</comment>
<gene>
    <name evidence="1" type="ORF">Cgig2_002190</name>
</gene>
<proteinExistence type="predicted"/>
<reference evidence="1" key="1">
    <citation type="submission" date="2022-04" db="EMBL/GenBank/DDBJ databases">
        <title>Carnegiea gigantea Genome sequencing and assembly v2.</title>
        <authorList>
            <person name="Copetti D."/>
            <person name="Sanderson M.J."/>
            <person name="Burquez A."/>
            <person name="Wojciechowski M.F."/>
        </authorList>
    </citation>
    <scope>NUCLEOTIDE SEQUENCE</scope>
    <source>
        <strain evidence="1">SGP5-SGP5p</strain>
        <tissue evidence="1">Aerial part</tissue>
    </source>
</reference>